<dbReference type="Gene3D" id="1.10.1200.10">
    <property type="entry name" value="ACP-like"/>
    <property type="match status" value="1"/>
</dbReference>
<dbReference type="RefSeq" id="WP_119573696.1">
    <property type="nucleotide sequence ID" value="NZ_QXEC01000003.1"/>
</dbReference>
<evidence type="ECO:0000256" key="2">
    <source>
        <dbReference type="ARBA" id="ARBA00022553"/>
    </source>
</evidence>
<evidence type="ECO:0000313" key="4">
    <source>
        <dbReference type="EMBL" id="RIV40402.1"/>
    </source>
</evidence>
<dbReference type="OrthoDB" id="6637748at2"/>
<dbReference type="EMBL" id="QXEC01000003">
    <property type="protein sequence ID" value="RIV40402.1"/>
    <property type="molecule type" value="Genomic_DNA"/>
</dbReference>
<comment type="caution">
    <text evidence="4">The sequence shown here is derived from an EMBL/GenBank/DDBJ whole genome shotgun (WGS) entry which is preliminary data.</text>
</comment>
<dbReference type="PROSITE" id="PS00012">
    <property type="entry name" value="PHOSPHOPANTETHEINE"/>
    <property type="match status" value="1"/>
</dbReference>
<reference evidence="4 5" key="1">
    <citation type="submission" date="2018-08" db="EMBL/GenBank/DDBJ databases">
        <title>Jishengella sp. nov., isolated from a root of Azadirachta indica A. Juss. var. siamensis Valenton.</title>
        <authorList>
            <person name="Kuncharoen N."/>
            <person name="Tanasupawat S."/>
            <person name="Kudo T."/>
            <person name="Ohkuma M."/>
        </authorList>
    </citation>
    <scope>NUCLEOTIDE SEQUENCE [LARGE SCALE GENOMIC DNA]</scope>
    <source>
        <strain evidence="4 5">AZ1-13</strain>
    </source>
</reference>
<dbReference type="Proteomes" id="UP000283832">
    <property type="component" value="Unassembled WGS sequence"/>
</dbReference>
<sequence length="100" mass="10211">MRNGQPDVSATIGALMGEALLRGPLAPDEDFFDCGGDSVRAVDVLQRLVDVCRPAGPEAAEALRSTLLETIFEDATPAGLAAVCVAHATVPGAVGGGQRH</sequence>
<dbReference type="AlphaFoldDB" id="A0A418MYV6"/>
<protein>
    <submittedName>
        <fullName evidence="4">Acyl carrier protein</fullName>
    </submittedName>
</protein>
<keyword evidence="2" id="KW-0597">Phosphoprotein</keyword>
<keyword evidence="1" id="KW-0596">Phosphopantetheine</keyword>
<dbReference type="InterPro" id="IPR006162">
    <property type="entry name" value="Ppantetheine_attach_site"/>
</dbReference>
<feature type="domain" description="Carrier" evidence="3">
    <location>
        <begin position="16"/>
        <end position="48"/>
    </location>
</feature>
<keyword evidence="5" id="KW-1185">Reference proteome</keyword>
<dbReference type="InterPro" id="IPR009081">
    <property type="entry name" value="PP-bd_ACP"/>
</dbReference>
<dbReference type="SUPFAM" id="SSF47336">
    <property type="entry name" value="ACP-like"/>
    <property type="match status" value="1"/>
</dbReference>
<accession>A0A418MYV6</accession>
<dbReference type="InterPro" id="IPR036736">
    <property type="entry name" value="ACP-like_sf"/>
</dbReference>
<proteinExistence type="predicted"/>
<name>A0A418MYV6_9ACTN</name>
<evidence type="ECO:0000313" key="5">
    <source>
        <dbReference type="Proteomes" id="UP000283832"/>
    </source>
</evidence>
<organism evidence="4 5">
    <name type="scientific">Micromonospora radicis</name>
    <dbReference type="NCBI Taxonomy" id="1894971"/>
    <lineage>
        <taxon>Bacteria</taxon>
        <taxon>Bacillati</taxon>
        <taxon>Actinomycetota</taxon>
        <taxon>Actinomycetes</taxon>
        <taxon>Micromonosporales</taxon>
        <taxon>Micromonosporaceae</taxon>
        <taxon>Micromonospora</taxon>
    </lineage>
</organism>
<evidence type="ECO:0000256" key="1">
    <source>
        <dbReference type="ARBA" id="ARBA00022450"/>
    </source>
</evidence>
<evidence type="ECO:0000259" key="3">
    <source>
        <dbReference type="Pfam" id="PF00550"/>
    </source>
</evidence>
<gene>
    <name evidence="4" type="ORF">D2L64_05600</name>
</gene>
<dbReference type="Pfam" id="PF00550">
    <property type="entry name" value="PP-binding"/>
    <property type="match status" value="1"/>
</dbReference>